<keyword evidence="5" id="KW-0547">Nucleotide-binding</keyword>
<comment type="catalytic activity">
    <reaction evidence="1">
        <text>ATP + protein L-histidine = ADP + protein N-phospho-L-histidine.</text>
        <dbReference type="EC" id="2.7.13.3"/>
    </reaction>
</comment>
<dbReference type="PROSITE" id="PS50112">
    <property type="entry name" value="PAS"/>
    <property type="match status" value="1"/>
</dbReference>
<dbReference type="InterPro" id="IPR035965">
    <property type="entry name" value="PAS-like_dom_sf"/>
</dbReference>
<dbReference type="SUPFAM" id="SSF47384">
    <property type="entry name" value="Homodimeric domain of signal transducing histidine kinase"/>
    <property type="match status" value="1"/>
</dbReference>
<accession>A0ABU0A0B0</accession>
<evidence type="ECO:0000256" key="6">
    <source>
        <dbReference type="ARBA" id="ARBA00022777"/>
    </source>
</evidence>
<dbReference type="Gene3D" id="3.30.450.20">
    <property type="entry name" value="PAS domain"/>
    <property type="match status" value="1"/>
</dbReference>
<dbReference type="InterPro" id="IPR001610">
    <property type="entry name" value="PAC"/>
</dbReference>
<dbReference type="Pfam" id="PF00512">
    <property type="entry name" value="HisKA"/>
    <property type="match status" value="1"/>
</dbReference>
<keyword evidence="8" id="KW-0902">Two-component regulatory system</keyword>
<evidence type="ECO:0000259" key="10">
    <source>
        <dbReference type="PROSITE" id="PS50112"/>
    </source>
</evidence>
<dbReference type="Gene3D" id="1.10.287.130">
    <property type="match status" value="1"/>
</dbReference>
<organism evidence="12 13">
    <name type="scientific">Evansella vedderi</name>
    <dbReference type="NCBI Taxonomy" id="38282"/>
    <lineage>
        <taxon>Bacteria</taxon>
        <taxon>Bacillati</taxon>
        <taxon>Bacillota</taxon>
        <taxon>Bacilli</taxon>
        <taxon>Bacillales</taxon>
        <taxon>Bacillaceae</taxon>
        <taxon>Evansella</taxon>
    </lineage>
</organism>
<dbReference type="GO" id="GO:0004673">
    <property type="term" value="F:protein histidine kinase activity"/>
    <property type="evidence" value="ECO:0007669"/>
    <property type="project" value="UniProtKB-EC"/>
</dbReference>
<dbReference type="PROSITE" id="PS50113">
    <property type="entry name" value="PAC"/>
    <property type="match status" value="1"/>
</dbReference>
<evidence type="ECO:0000313" key="12">
    <source>
        <dbReference type="EMBL" id="MDQ0255775.1"/>
    </source>
</evidence>
<dbReference type="SMART" id="SM00387">
    <property type="entry name" value="HATPase_c"/>
    <property type="match status" value="1"/>
</dbReference>
<reference evidence="12 13" key="1">
    <citation type="submission" date="2023-07" db="EMBL/GenBank/DDBJ databases">
        <title>Genomic Encyclopedia of Type Strains, Phase IV (KMG-IV): sequencing the most valuable type-strain genomes for metagenomic binning, comparative biology and taxonomic classification.</title>
        <authorList>
            <person name="Goeker M."/>
        </authorList>
    </citation>
    <scope>NUCLEOTIDE SEQUENCE [LARGE SCALE GENOMIC DNA]</scope>
    <source>
        <strain evidence="12 13">DSM 9768</strain>
    </source>
</reference>
<sequence length="365" mass="41514">MKLFDKLNNKETLTQINQLILDSVAEGIYGIDLEANVIFWNKAAEELTGFKMEDFEQHNLHDLIHHTNADGVNVPVHDCPVYHALNSGESLFVKDDIFWRKDGSNFPVEYTVKPMREDGQFVGTVITFRDMTEQKKTEEILLQWEKLSLMGQMAAGVAHEIRNPMTSLKGFLQLIKSSKELNNDYFEIMDLEIDRIESIIKELLTFSKPQKTLYTYVTIQDLIKQVILLMEPQAVMNSIHLKTNIETKPIEIFCIEYQLKQVFINLIKNAIEAMEKGGTITINLIKQGEEVVIQIIDEGTGIPPCILEKLGEPFHTTKENGTGLGIMVTNNIIKNHHKGKITVESQINEGTTFTITLPIKPKLDS</sequence>
<feature type="domain" description="PAC" evidence="11">
    <location>
        <begin position="86"/>
        <end position="143"/>
    </location>
</feature>
<dbReference type="InterPro" id="IPR003594">
    <property type="entry name" value="HATPase_dom"/>
</dbReference>
<dbReference type="CDD" id="cd00082">
    <property type="entry name" value="HisKA"/>
    <property type="match status" value="1"/>
</dbReference>
<dbReference type="InterPro" id="IPR000700">
    <property type="entry name" value="PAS-assoc_C"/>
</dbReference>
<evidence type="ECO:0000256" key="5">
    <source>
        <dbReference type="ARBA" id="ARBA00022741"/>
    </source>
</evidence>
<dbReference type="SMART" id="SM00388">
    <property type="entry name" value="HisKA"/>
    <property type="match status" value="1"/>
</dbReference>
<dbReference type="SMART" id="SM00086">
    <property type="entry name" value="PAC"/>
    <property type="match status" value="1"/>
</dbReference>
<feature type="domain" description="Histidine kinase" evidence="9">
    <location>
        <begin position="156"/>
        <end position="361"/>
    </location>
</feature>
<evidence type="ECO:0000259" key="11">
    <source>
        <dbReference type="PROSITE" id="PS50113"/>
    </source>
</evidence>
<evidence type="ECO:0000313" key="13">
    <source>
        <dbReference type="Proteomes" id="UP001230005"/>
    </source>
</evidence>
<dbReference type="SUPFAM" id="SSF55785">
    <property type="entry name" value="PYP-like sensor domain (PAS domain)"/>
    <property type="match status" value="1"/>
</dbReference>
<evidence type="ECO:0000256" key="1">
    <source>
        <dbReference type="ARBA" id="ARBA00000085"/>
    </source>
</evidence>
<gene>
    <name evidence="12" type="ORF">J2S74_003157</name>
</gene>
<proteinExistence type="predicted"/>
<dbReference type="InterPro" id="IPR004358">
    <property type="entry name" value="Sig_transdc_His_kin-like_C"/>
</dbReference>
<dbReference type="InterPro" id="IPR036890">
    <property type="entry name" value="HATPase_C_sf"/>
</dbReference>
<keyword evidence="13" id="KW-1185">Reference proteome</keyword>
<dbReference type="EMBL" id="JAUSUG010000012">
    <property type="protein sequence ID" value="MDQ0255775.1"/>
    <property type="molecule type" value="Genomic_DNA"/>
</dbReference>
<comment type="caution">
    <text evidence="12">The sequence shown here is derived from an EMBL/GenBank/DDBJ whole genome shotgun (WGS) entry which is preliminary data.</text>
</comment>
<dbReference type="InterPro" id="IPR005467">
    <property type="entry name" value="His_kinase_dom"/>
</dbReference>
<keyword evidence="6 12" id="KW-0418">Kinase</keyword>
<dbReference type="InterPro" id="IPR003661">
    <property type="entry name" value="HisK_dim/P_dom"/>
</dbReference>
<dbReference type="Pfam" id="PF02518">
    <property type="entry name" value="HATPase_c"/>
    <property type="match status" value="1"/>
</dbReference>
<keyword evidence="3" id="KW-0597">Phosphoprotein</keyword>
<evidence type="ECO:0000256" key="8">
    <source>
        <dbReference type="ARBA" id="ARBA00023012"/>
    </source>
</evidence>
<evidence type="ECO:0000256" key="3">
    <source>
        <dbReference type="ARBA" id="ARBA00022553"/>
    </source>
</evidence>
<dbReference type="SUPFAM" id="SSF55874">
    <property type="entry name" value="ATPase domain of HSP90 chaperone/DNA topoisomerase II/histidine kinase"/>
    <property type="match status" value="1"/>
</dbReference>
<dbReference type="Pfam" id="PF13426">
    <property type="entry name" value="PAS_9"/>
    <property type="match status" value="1"/>
</dbReference>
<keyword evidence="4 12" id="KW-0808">Transferase</keyword>
<dbReference type="Gene3D" id="3.30.565.10">
    <property type="entry name" value="Histidine kinase-like ATPase, C-terminal domain"/>
    <property type="match status" value="1"/>
</dbReference>
<dbReference type="PANTHER" id="PTHR43065:SF10">
    <property type="entry name" value="PEROXIDE STRESS-ACTIVATED HISTIDINE KINASE MAK3"/>
    <property type="match status" value="1"/>
</dbReference>
<dbReference type="InterPro" id="IPR036097">
    <property type="entry name" value="HisK_dim/P_sf"/>
</dbReference>
<name>A0ABU0A0B0_9BACI</name>
<protein>
    <recommendedName>
        <fullName evidence="2">histidine kinase</fullName>
        <ecNumber evidence="2">2.7.13.3</ecNumber>
    </recommendedName>
</protein>
<dbReference type="RefSeq" id="WP_307326915.1">
    <property type="nucleotide sequence ID" value="NZ_JAUSUG010000012.1"/>
</dbReference>
<dbReference type="SMART" id="SM00091">
    <property type="entry name" value="PAS"/>
    <property type="match status" value="1"/>
</dbReference>
<dbReference type="CDD" id="cd00130">
    <property type="entry name" value="PAS"/>
    <property type="match status" value="1"/>
</dbReference>
<dbReference type="Proteomes" id="UP001230005">
    <property type="component" value="Unassembled WGS sequence"/>
</dbReference>
<dbReference type="EC" id="2.7.13.3" evidence="2"/>
<dbReference type="PANTHER" id="PTHR43065">
    <property type="entry name" value="SENSOR HISTIDINE KINASE"/>
    <property type="match status" value="1"/>
</dbReference>
<dbReference type="PROSITE" id="PS50109">
    <property type="entry name" value="HIS_KIN"/>
    <property type="match status" value="1"/>
</dbReference>
<dbReference type="NCBIfam" id="TIGR00229">
    <property type="entry name" value="sensory_box"/>
    <property type="match status" value="1"/>
</dbReference>
<feature type="domain" description="PAS" evidence="10">
    <location>
        <begin position="20"/>
        <end position="65"/>
    </location>
</feature>
<dbReference type="InterPro" id="IPR000014">
    <property type="entry name" value="PAS"/>
</dbReference>
<dbReference type="PRINTS" id="PR00344">
    <property type="entry name" value="BCTRLSENSOR"/>
</dbReference>
<keyword evidence="7" id="KW-0067">ATP-binding</keyword>
<evidence type="ECO:0000256" key="2">
    <source>
        <dbReference type="ARBA" id="ARBA00012438"/>
    </source>
</evidence>
<evidence type="ECO:0000259" key="9">
    <source>
        <dbReference type="PROSITE" id="PS50109"/>
    </source>
</evidence>
<evidence type="ECO:0000256" key="4">
    <source>
        <dbReference type="ARBA" id="ARBA00022679"/>
    </source>
</evidence>
<evidence type="ECO:0000256" key="7">
    <source>
        <dbReference type="ARBA" id="ARBA00022840"/>
    </source>
</evidence>